<dbReference type="PANTHER" id="PTHR44688">
    <property type="entry name" value="DNA-BINDING TRANSCRIPTIONAL ACTIVATOR DEVR_DOSR"/>
    <property type="match status" value="1"/>
</dbReference>
<keyword evidence="2" id="KW-0238">DNA-binding</keyword>
<dbReference type="CDD" id="cd06170">
    <property type="entry name" value="LuxR_C_like"/>
    <property type="match status" value="1"/>
</dbReference>
<evidence type="ECO:0000256" key="3">
    <source>
        <dbReference type="ARBA" id="ARBA00023163"/>
    </source>
</evidence>
<accession>A0A643FG17</accession>
<name>A0A643FG17_IDEDE</name>
<keyword evidence="6" id="KW-1185">Reference proteome</keyword>
<comment type="caution">
    <text evidence="5">The sequence shown here is derived from an EMBL/GenBank/DDBJ whole genome shotgun (WGS) entry which is preliminary data.</text>
</comment>
<dbReference type="InterPro" id="IPR016032">
    <property type="entry name" value="Sig_transdc_resp-reg_C-effctor"/>
</dbReference>
<dbReference type="EMBL" id="VZPB01000005">
    <property type="protein sequence ID" value="KAB0584553.1"/>
    <property type="molecule type" value="Genomic_DNA"/>
</dbReference>
<dbReference type="PROSITE" id="PS50043">
    <property type="entry name" value="HTH_LUXR_2"/>
    <property type="match status" value="1"/>
</dbReference>
<dbReference type="InterPro" id="IPR036388">
    <property type="entry name" value="WH-like_DNA-bd_sf"/>
</dbReference>
<dbReference type="InterPro" id="IPR000792">
    <property type="entry name" value="Tscrpt_reg_LuxR_C"/>
</dbReference>
<dbReference type="Proteomes" id="UP000430120">
    <property type="component" value="Unassembled WGS sequence"/>
</dbReference>
<evidence type="ECO:0000256" key="1">
    <source>
        <dbReference type="ARBA" id="ARBA00023015"/>
    </source>
</evidence>
<protein>
    <recommendedName>
        <fullName evidence="4">HTH luxR-type domain-containing protein</fullName>
    </recommendedName>
</protein>
<evidence type="ECO:0000313" key="6">
    <source>
        <dbReference type="Proteomes" id="UP000430120"/>
    </source>
</evidence>
<dbReference type="SMART" id="SM00421">
    <property type="entry name" value="HTH_LUXR"/>
    <property type="match status" value="1"/>
</dbReference>
<dbReference type="Pfam" id="PF00196">
    <property type="entry name" value="GerE"/>
    <property type="match status" value="1"/>
</dbReference>
<dbReference type="PRINTS" id="PR00038">
    <property type="entry name" value="HTHLUXR"/>
</dbReference>
<dbReference type="Gene3D" id="1.10.10.10">
    <property type="entry name" value="Winged helix-like DNA-binding domain superfamily/Winged helix DNA-binding domain"/>
    <property type="match status" value="1"/>
</dbReference>
<dbReference type="GO" id="GO:0003677">
    <property type="term" value="F:DNA binding"/>
    <property type="evidence" value="ECO:0007669"/>
    <property type="project" value="UniProtKB-KW"/>
</dbReference>
<organism evidence="5 6">
    <name type="scientific">Ideonella dechloratans</name>
    <dbReference type="NCBI Taxonomy" id="36863"/>
    <lineage>
        <taxon>Bacteria</taxon>
        <taxon>Pseudomonadati</taxon>
        <taxon>Pseudomonadota</taxon>
        <taxon>Betaproteobacteria</taxon>
        <taxon>Burkholderiales</taxon>
        <taxon>Sphaerotilaceae</taxon>
        <taxon>Ideonella</taxon>
    </lineage>
</organism>
<keyword evidence="1" id="KW-0805">Transcription regulation</keyword>
<reference evidence="5 6" key="1">
    <citation type="submission" date="2019-09" db="EMBL/GenBank/DDBJ databases">
        <title>Draft genome sequences of 48 bacterial type strains from the CCUG.</title>
        <authorList>
            <person name="Tunovic T."/>
            <person name="Pineiro-Iglesias B."/>
            <person name="Unosson C."/>
            <person name="Inganas E."/>
            <person name="Ohlen M."/>
            <person name="Cardew S."/>
            <person name="Jensie-Markopoulos S."/>
            <person name="Salva-Serra F."/>
            <person name="Jaen-Luchoro D."/>
            <person name="Karlsson R."/>
            <person name="Svensson-Stadler L."/>
            <person name="Chun J."/>
            <person name="Moore E."/>
        </authorList>
    </citation>
    <scope>NUCLEOTIDE SEQUENCE [LARGE SCALE GENOMIC DNA]</scope>
    <source>
        <strain evidence="5 6">CCUG 30977</strain>
    </source>
</reference>
<dbReference type="SUPFAM" id="SSF46894">
    <property type="entry name" value="C-terminal effector domain of the bipartite response regulators"/>
    <property type="match status" value="1"/>
</dbReference>
<dbReference type="RefSeq" id="WP_151122493.1">
    <property type="nucleotide sequence ID" value="NZ_CP088081.1"/>
</dbReference>
<proteinExistence type="predicted"/>
<dbReference type="OrthoDB" id="135231at2"/>
<keyword evidence="3" id="KW-0804">Transcription</keyword>
<dbReference type="GO" id="GO:0006355">
    <property type="term" value="P:regulation of DNA-templated transcription"/>
    <property type="evidence" value="ECO:0007669"/>
    <property type="project" value="InterPro"/>
</dbReference>
<sequence>MSTTHPGLPDGEALLRAAEVAGTVRNRHQFFLWLRLHLHRFVPHELLLCRLGRLRAGADHRAEVFNCLPLAAGLVETLNDPQGALWRQLHEAWVNAGRRPVLLPLDRLTAEEGAALQTAGFAQLAVHGVDGTAGIHPPLLLALGRHASQPLDAQTTSAGLQTWLPHLHFSVARALQEGDAVGAGEADWPRVLTERELEVLRAMRVARSNAQIGEQLGISALTVKNHLRKIMRKLGAGNRVQAVAEAMARHMIS</sequence>
<evidence type="ECO:0000313" key="5">
    <source>
        <dbReference type="EMBL" id="KAB0584553.1"/>
    </source>
</evidence>
<gene>
    <name evidence="5" type="ORF">F7Q92_03305</name>
</gene>
<feature type="domain" description="HTH luxR-type" evidence="4">
    <location>
        <begin position="185"/>
        <end position="250"/>
    </location>
</feature>
<evidence type="ECO:0000259" key="4">
    <source>
        <dbReference type="PROSITE" id="PS50043"/>
    </source>
</evidence>
<evidence type="ECO:0000256" key="2">
    <source>
        <dbReference type="ARBA" id="ARBA00023125"/>
    </source>
</evidence>
<dbReference type="PANTHER" id="PTHR44688:SF16">
    <property type="entry name" value="DNA-BINDING TRANSCRIPTIONAL ACTIVATOR DEVR_DOSR"/>
    <property type="match status" value="1"/>
</dbReference>
<dbReference type="AlphaFoldDB" id="A0A643FG17"/>